<dbReference type="InterPro" id="IPR044644">
    <property type="entry name" value="DinF-like"/>
</dbReference>
<dbReference type="GO" id="GO:0005886">
    <property type="term" value="C:plasma membrane"/>
    <property type="evidence" value="ECO:0007669"/>
    <property type="project" value="TreeGrafter"/>
</dbReference>
<dbReference type="InterPro" id="IPR002528">
    <property type="entry name" value="MATE_fam"/>
</dbReference>
<evidence type="ECO:0000256" key="4">
    <source>
        <dbReference type="ARBA" id="ARBA00022692"/>
    </source>
</evidence>
<evidence type="ECO:0000256" key="1">
    <source>
        <dbReference type="ARBA" id="ARBA00004141"/>
    </source>
</evidence>
<dbReference type="GO" id="GO:0015297">
    <property type="term" value="F:antiporter activity"/>
    <property type="evidence" value="ECO:0007669"/>
    <property type="project" value="InterPro"/>
</dbReference>
<dbReference type="EMBL" id="EU410957">
    <property type="protein sequence ID" value="ACA21537.1"/>
    <property type="molecule type" value="Genomic_DNA"/>
</dbReference>
<dbReference type="NCBIfam" id="TIGR00797">
    <property type="entry name" value="matE"/>
    <property type="match status" value="1"/>
</dbReference>
<evidence type="ECO:0000256" key="2">
    <source>
        <dbReference type="ARBA" id="ARBA00010199"/>
    </source>
</evidence>
<feature type="transmembrane region" description="Helical" evidence="7">
    <location>
        <begin position="312"/>
        <end position="333"/>
    </location>
</feature>
<feature type="transmembrane region" description="Helical" evidence="7">
    <location>
        <begin position="237"/>
        <end position="256"/>
    </location>
</feature>
<keyword evidence="3" id="KW-0813">Transport</keyword>
<reference evidence="8" key="1">
    <citation type="journal article" date="2008" name="ISME J.">
        <title>A rare SAR11 fosmid clone confirming genetic variability in the 'Candidatus Pelagibacter ubique' genome.</title>
        <authorList>
            <person name="Gilbert J.A."/>
            <person name="Muhling M."/>
            <person name="Joint I."/>
        </authorList>
    </citation>
    <scope>NUCLEOTIDE SEQUENCE</scope>
</reference>
<feature type="transmembrane region" description="Helical" evidence="7">
    <location>
        <begin position="387"/>
        <end position="416"/>
    </location>
</feature>
<feature type="transmembrane region" description="Helical" evidence="7">
    <location>
        <begin position="42"/>
        <end position="64"/>
    </location>
</feature>
<dbReference type="AlphaFoldDB" id="B1A0N8"/>
<dbReference type="GO" id="GO:0042910">
    <property type="term" value="F:xenobiotic transmembrane transporter activity"/>
    <property type="evidence" value="ECO:0007669"/>
    <property type="project" value="InterPro"/>
</dbReference>
<feature type="transmembrane region" description="Helical" evidence="7">
    <location>
        <begin position="85"/>
        <end position="109"/>
    </location>
</feature>
<comment type="subcellular location">
    <subcellularLocation>
        <location evidence="1">Membrane</location>
        <topology evidence="1">Multi-pass membrane protein</topology>
    </subcellularLocation>
</comment>
<dbReference type="InterPro" id="IPR050222">
    <property type="entry name" value="MATE_MdtK"/>
</dbReference>
<evidence type="ECO:0000256" key="3">
    <source>
        <dbReference type="ARBA" id="ARBA00022448"/>
    </source>
</evidence>
<dbReference type="PANTHER" id="PTHR43298:SF2">
    <property type="entry name" value="FMN_FAD EXPORTER YEEO-RELATED"/>
    <property type="match status" value="1"/>
</dbReference>
<dbReference type="CDD" id="cd13136">
    <property type="entry name" value="MATE_DinF_like"/>
    <property type="match status" value="1"/>
</dbReference>
<organism evidence="8">
    <name type="scientific">Pelagibacter ubique</name>
    <dbReference type="NCBI Taxonomy" id="198252"/>
    <lineage>
        <taxon>Bacteria</taxon>
        <taxon>Pseudomonadati</taxon>
        <taxon>Pseudomonadota</taxon>
        <taxon>Alphaproteobacteria</taxon>
        <taxon>Candidatus Pelagibacterales</taxon>
        <taxon>Candidatus Pelagibacteraceae</taxon>
        <taxon>Candidatus Pelagibacter</taxon>
    </lineage>
</organism>
<feature type="transmembrane region" description="Helical" evidence="7">
    <location>
        <begin position="12"/>
        <end position="36"/>
    </location>
</feature>
<protein>
    <submittedName>
        <fullName evidence="8">DNA-damage inducible protein F</fullName>
    </submittedName>
</protein>
<evidence type="ECO:0000256" key="7">
    <source>
        <dbReference type="SAM" id="Phobius"/>
    </source>
</evidence>
<keyword evidence="5 7" id="KW-1133">Transmembrane helix</keyword>
<name>B1A0N8_PELUQ</name>
<keyword evidence="6 7" id="KW-0472">Membrane</keyword>
<evidence type="ECO:0000256" key="5">
    <source>
        <dbReference type="ARBA" id="ARBA00022989"/>
    </source>
</evidence>
<keyword evidence="4 7" id="KW-0812">Transmembrane</keyword>
<feature type="transmembrane region" description="Helical" evidence="7">
    <location>
        <begin position="129"/>
        <end position="151"/>
    </location>
</feature>
<feature type="transmembrane region" description="Helical" evidence="7">
    <location>
        <begin position="268"/>
        <end position="291"/>
    </location>
</feature>
<dbReference type="PANTHER" id="PTHR43298">
    <property type="entry name" value="MULTIDRUG RESISTANCE PROTEIN NORM-RELATED"/>
    <property type="match status" value="1"/>
</dbReference>
<comment type="similarity">
    <text evidence="2">Belongs to the multi antimicrobial extrusion (MATE) (TC 2.A.66.1) family.</text>
</comment>
<dbReference type="Pfam" id="PF01554">
    <property type="entry name" value="MatE"/>
    <property type="match status" value="2"/>
</dbReference>
<evidence type="ECO:0000256" key="6">
    <source>
        <dbReference type="ARBA" id="ARBA00023136"/>
    </source>
</evidence>
<proteinExistence type="inferred from homology"/>
<sequence length="433" mass="46978">MIISHARVLKIAFPILLANITVPLLGVVDTAVVGQIASPIPLAAVGMGSLIITTIFWVFGFLRMGTTGLAAQALGAEQLDEVGAILSRVVMIGFVAGLALILLQGPLFYGALLVSPASRAVESDASAYMQIRILSAPAAIAIFGITGWLIAQERTRHVLALQIWMNGVNIVLDLWFVLGLNWAVIGVAWASFLAELSGFILALWMCRALWATPYWKEWARVFDKALLWKMFSVNRDILLRTLMLQGIFVSFLMVAARFDDVALAATQVLKQLLLISFFALDGFAFAAETLVGQAFGARNRSAFRRSALITSYWAFGVAALLCALVILFGPWAIAVMTKSSDVQTTALHYLPFLYLAPFLGMPAFMLDGIFVGATASRDMRNMMAVSLSVYALAVVLLVPAFGLSGLWGALLISFVIRAFSLAWRYPALEARCA</sequence>
<feature type="transmembrane region" description="Helical" evidence="7">
    <location>
        <begin position="353"/>
        <end position="375"/>
    </location>
</feature>
<feature type="transmembrane region" description="Helical" evidence="7">
    <location>
        <begin position="163"/>
        <end position="190"/>
    </location>
</feature>
<accession>B1A0N8</accession>
<evidence type="ECO:0000313" key="8">
    <source>
        <dbReference type="EMBL" id="ACA21537.1"/>
    </source>
</evidence>